<evidence type="ECO:0000256" key="5">
    <source>
        <dbReference type="ARBA" id="ARBA00023242"/>
    </source>
</evidence>
<keyword evidence="10" id="KW-1185">Reference proteome</keyword>
<evidence type="ECO:0000259" key="8">
    <source>
        <dbReference type="PROSITE" id="PS50090"/>
    </source>
</evidence>
<keyword evidence="2" id="KW-0805">Transcription regulation</keyword>
<dbReference type="AlphaFoldDB" id="A0A6D2J0B1"/>
<dbReference type="PANTHER" id="PTHR21654:SF7">
    <property type="entry name" value="HOMEODOMAIN-LIKE SUPERFAMILY PROTEIN"/>
    <property type="match status" value="1"/>
</dbReference>
<keyword evidence="3" id="KW-0238">DNA-binding</keyword>
<dbReference type="InterPro" id="IPR009057">
    <property type="entry name" value="Homeodomain-like_sf"/>
</dbReference>
<dbReference type="InterPro" id="IPR001005">
    <property type="entry name" value="SANT/Myb"/>
</dbReference>
<protein>
    <recommendedName>
        <fullName evidence="8">Myb-like domain-containing protein</fullName>
    </recommendedName>
</protein>
<evidence type="ECO:0000256" key="6">
    <source>
        <dbReference type="SAM" id="Coils"/>
    </source>
</evidence>
<keyword evidence="5" id="KW-0539">Nucleus</keyword>
<evidence type="ECO:0000256" key="4">
    <source>
        <dbReference type="ARBA" id="ARBA00023163"/>
    </source>
</evidence>
<evidence type="ECO:0000256" key="2">
    <source>
        <dbReference type="ARBA" id="ARBA00023015"/>
    </source>
</evidence>
<dbReference type="PROSITE" id="PS50090">
    <property type="entry name" value="MYB_LIKE"/>
    <property type="match status" value="1"/>
</dbReference>
<dbReference type="Gene3D" id="1.10.10.60">
    <property type="entry name" value="Homeodomain-like"/>
    <property type="match status" value="1"/>
</dbReference>
<comment type="subcellular location">
    <subcellularLocation>
        <location evidence="1">Nucleus</location>
    </subcellularLocation>
</comment>
<comment type="caution">
    <text evidence="9">The sequence shown here is derived from an EMBL/GenBank/DDBJ whole genome shotgun (WGS) entry which is preliminary data.</text>
</comment>
<accession>A0A6D2J0B1</accession>
<dbReference type="CDD" id="cd12203">
    <property type="entry name" value="GT1"/>
    <property type="match status" value="1"/>
</dbReference>
<proteinExistence type="predicted"/>
<gene>
    <name evidence="9" type="ORF">MERR_LOCUS21571</name>
</gene>
<dbReference type="Pfam" id="PF13837">
    <property type="entry name" value="Myb_DNA-bind_4"/>
    <property type="match status" value="1"/>
</dbReference>
<dbReference type="GO" id="GO:0006355">
    <property type="term" value="P:regulation of DNA-templated transcription"/>
    <property type="evidence" value="ECO:0007669"/>
    <property type="project" value="UniProtKB-ARBA"/>
</dbReference>
<name>A0A6D2J0B1_9BRAS</name>
<evidence type="ECO:0000256" key="3">
    <source>
        <dbReference type="ARBA" id="ARBA00023125"/>
    </source>
</evidence>
<feature type="region of interest" description="Disordered" evidence="7">
    <location>
        <begin position="132"/>
        <end position="178"/>
    </location>
</feature>
<evidence type="ECO:0000256" key="7">
    <source>
        <dbReference type="SAM" id="MobiDB-lite"/>
    </source>
</evidence>
<feature type="compositionally biased region" description="Low complexity" evidence="7">
    <location>
        <begin position="143"/>
        <end position="153"/>
    </location>
</feature>
<feature type="domain" description="Myb-like" evidence="8">
    <location>
        <begin position="293"/>
        <end position="348"/>
    </location>
</feature>
<sequence>MELLAGDCRKRVGDDFPEDVDPFDGSDGGCDWMYGSRESGSLRMRPNGDDDALATLAELAPPPQKLKPIRCGGKPPLEDRHPLDILAGTLDRLPEMGFLGDGCFEAALGSKIADVEKSGQLTRGFEKTDEMKLEGRLSGHGTSWDGVSRSSSVDSDDSESDSSPGVRKGKRKRETREKMEHFLEKVVGSMMKRQEKMHKQLIKVMEKMERERVRREEAWRQQETERMRQNEEERRQEMARSLSLITFIKTVVGEEIEIPKFCDQPPQKLLQHSESAQRQGQGETKFGYSSGTRWPPEEVKALIASRSEVDEQTGVHKGAIWDEISAKMKERGYDRSPKKCKEKWENMNKYYKRVMEGGKKQSGQSKTRSYFEQLGNLYKTNSASAEQQE</sequence>
<dbReference type="SUPFAM" id="SSF46689">
    <property type="entry name" value="Homeodomain-like"/>
    <property type="match status" value="1"/>
</dbReference>
<dbReference type="GO" id="GO:0005634">
    <property type="term" value="C:nucleus"/>
    <property type="evidence" value="ECO:0007669"/>
    <property type="project" value="UniProtKB-SubCell"/>
</dbReference>
<dbReference type="InterPro" id="IPR044822">
    <property type="entry name" value="Myb_DNA-bind_4"/>
</dbReference>
<feature type="region of interest" description="Disordered" evidence="7">
    <location>
        <begin position="269"/>
        <end position="293"/>
    </location>
</feature>
<evidence type="ECO:0000313" key="10">
    <source>
        <dbReference type="Proteomes" id="UP000467841"/>
    </source>
</evidence>
<feature type="compositionally biased region" description="Polar residues" evidence="7">
    <location>
        <begin position="270"/>
        <end position="292"/>
    </location>
</feature>
<organism evidence="9 10">
    <name type="scientific">Microthlaspi erraticum</name>
    <dbReference type="NCBI Taxonomy" id="1685480"/>
    <lineage>
        <taxon>Eukaryota</taxon>
        <taxon>Viridiplantae</taxon>
        <taxon>Streptophyta</taxon>
        <taxon>Embryophyta</taxon>
        <taxon>Tracheophyta</taxon>
        <taxon>Spermatophyta</taxon>
        <taxon>Magnoliopsida</taxon>
        <taxon>eudicotyledons</taxon>
        <taxon>Gunneridae</taxon>
        <taxon>Pentapetalae</taxon>
        <taxon>rosids</taxon>
        <taxon>malvids</taxon>
        <taxon>Brassicales</taxon>
        <taxon>Brassicaceae</taxon>
        <taxon>Coluteocarpeae</taxon>
        <taxon>Microthlaspi</taxon>
    </lineage>
</organism>
<dbReference type="SMART" id="SM00717">
    <property type="entry name" value="SANT"/>
    <property type="match status" value="1"/>
</dbReference>
<evidence type="ECO:0000256" key="1">
    <source>
        <dbReference type="ARBA" id="ARBA00004123"/>
    </source>
</evidence>
<keyword evidence="4" id="KW-0804">Transcription</keyword>
<dbReference type="OrthoDB" id="691673at2759"/>
<keyword evidence="6" id="KW-0175">Coiled coil</keyword>
<dbReference type="EMBL" id="CACVBM020001145">
    <property type="protein sequence ID" value="CAA7034336.1"/>
    <property type="molecule type" value="Genomic_DNA"/>
</dbReference>
<evidence type="ECO:0000313" key="9">
    <source>
        <dbReference type="EMBL" id="CAA7034336.1"/>
    </source>
</evidence>
<dbReference type="GO" id="GO:0003677">
    <property type="term" value="F:DNA binding"/>
    <property type="evidence" value="ECO:0007669"/>
    <property type="project" value="UniProtKB-KW"/>
</dbReference>
<feature type="coiled-coil region" evidence="6">
    <location>
        <begin position="191"/>
        <end position="241"/>
    </location>
</feature>
<dbReference type="Proteomes" id="UP000467841">
    <property type="component" value="Unassembled WGS sequence"/>
</dbReference>
<dbReference type="PANTHER" id="PTHR21654">
    <property type="entry name" value="FI21293P1"/>
    <property type="match status" value="1"/>
</dbReference>
<reference evidence="9" key="1">
    <citation type="submission" date="2020-01" db="EMBL/GenBank/DDBJ databases">
        <authorList>
            <person name="Mishra B."/>
        </authorList>
    </citation>
    <scope>NUCLEOTIDE SEQUENCE [LARGE SCALE GENOMIC DNA]</scope>
</reference>